<keyword evidence="3 7" id="KW-0812">Transmembrane</keyword>
<evidence type="ECO:0000259" key="8">
    <source>
        <dbReference type="PROSITE" id="PS50850"/>
    </source>
</evidence>
<evidence type="ECO:0000313" key="9">
    <source>
        <dbReference type="EMBL" id="GAA3141446.1"/>
    </source>
</evidence>
<dbReference type="PANTHER" id="PTHR23501:SF191">
    <property type="entry name" value="VACUOLAR BASIC AMINO ACID TRANSPORTER 4"/>
    <property type="match status" value="1"/>
</dbReference>
<evidence type="ECO:0000256" key="4">
    <source>
        <dbReference type="ARBA" id="ARBA00022989"/>
    </source>
</evidence>
<comment type="subcellular location">
    <subcellularLocation>
        <location evidence="1">Cell inner membrane</location>
        <topology evidence="1">Multi-pass membrane protein</topology>
    </subcellularLocation>
</comment>
<evidence type="ECO:0000313" key="10">
    <source>
        <dbReference type="Proteomes" id="UP001500320"/>
    </source>
</evidence>
<comment type="caution">
    <text evidence="9">The sequence shown here is derived from an EMBL/GenBank/DDBJ whole genome shotgun (WGS) entry which is preliminary data.</text>
</comment>
<gene>
    <name evidence="9" type="ORF">GCM10010466_35540</name>
</gene>
<keyword evidence="10" id="KW-1185">Reference proteome</keyword>
<feature type="transmembrane region" description="Helical" evidence="7">
    <location>
        <begin position="327"/>
        <end position="346"/>
    </location>
</feature>
<feature type="domain" description="Major facilitator superfamily (MFS) profile" evidence="8">
    <location>
        <begin position="25"/>
        <end position="409"/>
    </location>
</feature>
<keyword evidence="4 7" id="KW-1133">Transmembrane helix</keyword>
<accession>A0ABP6NAC3</accession>
<dbReference type="Proteomes" id="UP001500320">
    <property type="component" value="Unassembled WGS sequence"/>
</dbReference>
<organism evidence="9 10">
    <name type="scientific">Planomonospora alba</name>
    <dbReference type="NCBI Taxonomy" id="161354"/>
    <lineage>
        <taxon>Bacteria</taxon>
        <taxon>Bacillati</taxon>
        <taxon>Actinomycetota</taxon>
        <taxon>Actinomycetes</taxon>
        <taxon>Streptosporangiales</taxon>
        <taxon>Streptosporangiaceae</taxon>
        <taxon>Planomonospora</taxon>
    </lineage>
</organism>
<dbReference type="EMBL" id="BAAAUT010000027">
    <property type="protein sequence ID" value="GAA3141446.1"/>
    <property type="molecule type" value="Genomic_DNA"/>
</dbReference>
<feature type="transmembrane region" description="Helical" evidence="7">
    <location>
        <begin position="227"/>
        <end position="243"/>
    </location>
</feature>
<dbReference type="PROSITE" id="PS50850">
    <property type="entry name" value="MFS"/>
    <property type="match status" value="1"/>
</dbReference>
<feature type="transmembrane region" description="Helical" evidence="7">
    <location>
        <begin position="255"/>
        <end position="281"/>
    </location>
</feature>
<dbReference type="Pfam" id="PF07690">
    <property type="entry name" value="MFS_1"/>
    <property type="match status" value="1"/>
</dbReference>
<name>A0ABP6NAC3_9ACTN</name>
<dbReference type="RefSeq" id="WP_344860828.1">
    <property type="nucleotide sequence ID" value="NZ_BAAAUT010000027.1"/>
</dbReference>
<evidence type="ECO:0000256" key="2">
    <source>
        <dbReference type="ARBA" id="ARBA00022448"/>
    </source>
</evidence>
<feature type="transmembrane region" description="Helical" evidence="7">
    <location>
        <begin position="56"/>
        <end position="81"/>
    </location>
</feature>
<protein>
    <recommendedName>
        <fullName evidence="8">Major facilitator superfamily (MFS) profile domain-containing protein</fullName>
    </recommendedName>
</protein>
<dbReference type="SUPFAM" id="SSF103473">
    <property type="entry name" value="MFS general substrate transporter"/>
    <property type="match status" value="1"/>
</dbReference>
<keyword evidence="5 7" id="KW-0472">Membrane</keyword>
<feature type="transmembrane region" description="Helical" evidence="7">
    <location>
        <begin position="301"/>
        <end position="320"/>
    </location>
</feature>
<dbReference type="InterPro" id="IPR020846">
    <property type="entry name" value="MFS_dom"/>
</dbReference>
<proteinExistence type="predicted"/>
<evidence type="ECO:0000256" key="6">
    <source>
        <dbReference type="SAM" id="MobiDB-lite"/>
    </source>
</evidence>
<sequence length="409" mass="39700">MSRPSSSSPAPSTAGRAGAAPPGRGIPAAWPALLAGPLSFGIAGPSLILPDAARDLGLALGAVTWIVTAFGWAVAIGTPLTAGLQNHQGARRALSACAALVALGAVLVAAVPSLPVLVLGSAAQGLGTAGFTTIAMSLARSARSLGLVTSSLATVGACAPLVADLVAEALSWRVALALPALSLLAVPAVLRHRPAEPAPAASFDSRGAVLLTALVTALVFVPHSWPVAGACVLAACGLLGLHVRARPDGFVPASVVRAPVFLLMSGLAFLLAAVNFGMIYLLPALLAGRAGWSGGAVGAAMLWPLLFGGLASYGVVAATAKAPVQAVAVLFPAVAAAGVALAAAGVPPVVLLAAQALTSLAAASGQGAFAARAAAAVPGGARATAMGQFNLCYLLGAAFGPAIAAALTV</sequence>
<evidence type="ECO:0000256" key="7">
    <source>
        <dbReference type="SAM" id="Phobius"/>
    </source>
</evidence>
<dbReference type="InterPro" id="IPR011701">
    <property type="entry name" value="MFS"/>
</dbReference>
<reference evidence="10" key="1">
    <citation type="journal article" date="2019" name="Int. J. Syst. Evol. Microbiol.">
        <title>The Global Catalogue of Microorganisms (GCM) 10K type strain sequencing project: providing services to taxonomists for standard genome sequencing and annotation.</title>
        <authorList>
            <consortium name="The Broad Institute Genomics Platform"/>
            <consortium name="The Broad Institute Genome Sequencing Center for Infectious Disease"/>
            <person name="Wu L."/>
            <person name="Ma J."/>
        </authorList>
    </citation>
    <scope>NUCLEOTIDE SEQUENCE [LARGE SCALE GENOMIC DNA]</scope>
    <source>
        <strain evidence="10">JCM 9373</strain>
    </source>
</reference>
<evidence type="ECO:0000256" key="3">
    <source>
        <dbReference type="ARBA" id="ARBA00022692"/>
    </source>
</evidence>
<evidence type="ECO:0000256" key="5">
    <source>
        <dbReference type="ARBA" id="ARBA00023136"/>
    </source>
</evidence>
<evidence type="ECO:0000256" key="1">
    <source>
        <dbReference type="ARBA" id="ARBA00004429"/>
    </source>
</evidence>
<feature type="region of interest" description="Disordered" evidence="6">
    <location>
        <begin position="1"/>
        <end position="21"/>
    </location>
</feature>
<dbReference type="Gene3D" id="1.20.1250.20">
    <property type="entry name" value="MFS general substrate transporter like domains"/>
    <property type="match status" value="1"/>
</dbReference>
<keyword evidence="2" id="KW-0813">Transport</keyword>
<feature type="transmembrane region" description="Helical" evidence="7">
    <location>
        <begin position="389"/>
        <end position="407"/>
    </location>
</feature>
<dbReference type="InterPro" id="IPR036259">
    <property type="entry name" value="MFS_trans_sf"/>
</dbReference>
<dbReference type="PANTHER" id="PTHR23501">
    <property type="entry name" value="MAJOR FACILITATOR SUPERFAMILY"/>
    <property type="match status" value="1"/>
</dbReference>
<feature type="transmembrane region" description="Helical" evidence="7">
    <location>
        <begin position="93"/>
        <end position="111"/>
    </location>
</feature>
<feature type="transmembrane region" description="Helical" evidence="7">
    <location>
        <begin position="145"/>
        <end position="163"/>
    </location>
</feature>